<dbReference type="OrthoDB" id="2360948at2"/>
<protein>
    <submittedName>
        <fullName evidence="2">GAF domain-containing protein</fullName>
    </submittedName>
</protein>
<comment type="caution">
    <text evidence="2">The sequence shown here is derived from an EMBL/GenBank/DDBJ whole genome shotgun (WGS) entry which is preliminary data.</text>
</comment>
<reference evidence="2 3" key="1">
    <citation type="journal article" date="2018" name="Int. J. Syst. Evol. Microbiol.">
        <title>Planococcus salinus sp. nov., a moderately halophilic bacterium isolated from a saline-alkali soil.</title>
        <authorList>
            <person name="Gan L."/>
        </authorList>
    </citation>
    <scope>NUCLEOTIDE SEQUENCE [LARGE SCALE GENOMIC DNA]</scope>
    <source>
        <strain evidence="2 3">LCB217</strain>
    </source>
</reference>
<dbReference type="InterPro" id="IPR029016">
    <property type="entry name" value="GAF-like_dom_sf"/>
</dbReference>
<dbReference type="Gene3D" id="3.30.450.40">
    <property type="match status" value="1"/>
</dbReference>
<organism evidence="2 3">
    <name type="scientific">Planococcus salinus</name>
    <dbReference type="NCBI Taxonomy" id="1848460"/>
    <lineage>
        <taxon>Bacteria</taxon>
        <taxon>Bacillati</taxon>
        <taxon>Bacillota</taxon>
        <taxon>Bacilli</taxon>
        <taxon>Bacillales</taxon>
        <taxon>Caryophanaceae</taxon>
        <taxon>Planococcus</taxon>
    </lineage>
</organism>
<dbReference type="Proteomes" id="UP000275473">
    <property type="component" value="Unassembled WGS sequence"/>
</dbReference>
<dbReference type="InterPro" id="IPR003018">
    <property type="entry name" value="GAF"/>
</dbReference>
<sequence>MKNKEDCQAQIDKLRMQLDCDVVALAFVEPAQNLHVLKWQFASGNQNNRLKKIVLQSGKGVAGVVFKTGKPMLIENVLDFAVKDDLFNFPILTLENLKSIGAVPIWHKGRVAGVLLAGHREPYLMTAEKNELLKKTADQGIGNLDGKELTLN</sequence>
<evidence type="ECO:0000259" key="1">
    <source>
        <dbReference type="Pfam" id="PF01590"/>
    </source>
</evidence>
<evidence type="ECO:0000313" key="2">
    <source>
        <dbReference type="EMBL" id="RNF41173.1"/>
    </source>
</evidence>
<accession>A0A3M8PC11</accession>
<dbReference type="AlphaFoldDB" id="A0A3M8PC11"/>
<keyword evidence="3" id="KW-1185">Reference proteome</keyword>
<dbReference type="SUPFAM" id="SSF55781">
    <property type="entry name" value="GAF domain-like"/>
    <property type="match status" value="1"/>
</dbReference>
<feature type="domain" description="GAF" evidence="1">
    <location>
        <begin position="8"/>
        <end position="139"/>
    </location>
</feature>
<proteinExistence type="predicted"/>
<dbReference type="EMBL" id="RIAX01000001">
    <property type="protein sequence ID" value="RNF41173.1"/>
    <property type="molecule type" value="Genomic_DNA"/>
</dbReference>
<dbReference type="RefSeq" id="WP_123163921.1">
    <property type="nucleotide sequence ID" value="NZ_RIAX01000001.1"/>
</dbReference>
<dbReference type="Pfam" id="PF01590">
    <property type="entry name" value="GAF"/>
    <property type="match status" value="1"/>
</dbReference>
<name>A0A3M8PC11_9BACL</name>
<evidence type="ECO:0000313" key="3">
    <source>
        <dbReference type="Proteomes" id="UP000275473"/>
    </source>
</evidence>
<gene>
    <name evidence="2" type="ORF">EEX84_02155</name>
</gene>